<dbReference type="PANTHER" id="PTHR33406:SF13">
    <property type="entry name" value="MEMBRANE PROTEIN YDFJ"/>
    <property type="match status" value="1"/>
</dbReference>
<gene>
    <name evidence="8" type="ORF">U473_02895</name>
</gene>
<keyword evidence="2" id="KW-1003">Cell membrane</keyword>
<evidence type="ECO:0000259" key="7">
    <source>
        <dbReference type="PROSITE" id="PS50156"/>
    </source>
</evidence>
<dbReference type="EMBL" id="LSKU01000001">
    <property type="protein sequence ID" value="KXG44985.1"/>
    <property type="molecule type" value="Genomic_DNA"/>
</dbReference>
<comment type="subcellular location">
    <subcellularLocation>
        <location evidence="1">Cell membrane</location>
        <topology evidence="1">Multi-pass membrane protein</topology>
    </subcellularLocation>
</comment>
<feature type="domain" description="SSD" evidence="7">
    <location>
        <begin position="195"/>
        <end position="317"/>
    </location>
</feature>
<dbReference type="AlphaFoldDB" id="A0A135L7L8"/>
<dbReference type="PROSITE" id="PS50156">
    <property type="entry name" value="SSD"/>
    <property type="match status" value="1"/>
</dbReference>
<dbReference type="InterPro" id="IPR004869">
    <property type="entry name" value="MMPL_dom"/>
</dbReference>
<sequence>MKSKLFIILFSIILVFPALIGMMRTPINYDIFAYLPENLPSVQGQNIMNKTFGYGGTGILMVKNKTDVEVENLKEKIEKVDGVETVNWITDLADLTLPREFLPEDLVNQFYANDSTMMQIQFQQEAASEKTYHSVQEIKKILGPNVYFAGTPPMLTELRQLLESEMFVYSASGIGFILVLLGLTLPSFIIPILILFSIGVSIIYNLGFPYYVGSSMSYITAAIAGALQLGVTMDFSIFLVHRYEEERKNKEKNEAMIVAIKRTALAILTSSATAVAGFLAMVPMALGIGQDLGITMARGVIFSVLLILTLLPSLILVFDKWIQKVQHPVFIPSFQRLAQVVTRKYKVIFVVFLLLFIPAVIGLKNVNVIYDIDQLMPKSLDSIKNLDVIKKDFPSTDSAFLVMDQTLSDQDRITIKKQVENMDGIKKVISYDTFADPTIPSEFIPENLKTMFMRDNYIYMLVQMEYGSYDERTTQAIQQINNMIKPYEGHIYLTGQSVLQNDLTKTVQDDIKKVDLISIVAVLLIIALALRSIALPVILVGGIELAIYFNQGLDFYLGRSMPFIGSFAIGAIQLGSTINYAILLVTRYKEELENLSKVEAMYRALKASGKAILSSALALFAAVIGIYIFSDISLLRDLTFMIARGAIISLAVILILLPAVLLTLETFTSKLTLGWPKIKMEKQQKRTVESIDLAK</sequence>
<keyword evidence="3 6" id="KW-0812">Transmembrane</keyword>
<feature type="transmembrane region" description="Helical" evidence="6">
    <location>
        <begin position="607"/>
        <end position="629"/>
    </location>
</feature>
<dbReference type="PANTHER" id="PTHR33406">
    <property type="entry name" value="MEMBRANE PROTEIN MJ1562-RELATED"/>
    <property type="match status" value="1"/>
</dbReference>
<feature type="transmembrane region" description="Helical" evidence="6">
    <location>
        <begin position="516"/>
        <end position="543"/>
    </location>
</feature>
<dbReference type="Pfam" id="PF03176">
    <property type="entry name" value="MMPL"/>
    <property type="match status" value="2"/>
</dbReference>
<dbReference type="InterPro" id="IPR050545">
    <property type="entry name" value="Mycobact_MmpL"/>
</dbReference>
<dbReference type="Gene3D" id="1.20.1640.10">
    <property type="entry name" value="Multidrug efflux transporter AcrB transmembrane domain"/>
    <property type="match status" value="2"/>
</dbReference>
<evidence type="ECO:0000256" key="6">
    <source>
        <dbReference type="SAM" id="Phobius"/>
    </source>
</evidence>
<comment type="caution">
    <text evidence="8">The sequence shown here is derived from an EMBL/GenBank/DDBJ whole genome shotgun (WGS) entry which is preliminary data.</text>
</comment>
<keyword evidence="9" id="KW-1185">Reference proteome</keyword>
<feature type="transmembrane region" description="Helical" evidence="6">
    <location>
        <begin position="300"/>
        <end position="318"/>
    </location>
</feature>
<evidence type="ECO:0000256" key="4">
    <source>
        <dbReference type="ARBA" id="ARBA00022989"/>
    </source>
</evidence>
<evidence type="ECO:0000313" key="8">
    <source>
        <dbReference type="EMBL" id="KXG44985.1"/>
    </source>
</evidence>
<evidence type="ECO:0000256" key="1">
    <source>
        <dbReference type="ARBA" id="ARBA00004651"/>
    </source>
</evidence>
<evidence type="ECO:0000256" key="3">
    <source>
        <dbReference type="ARBA" id="ARBA00022692"/>
    </source>
</evidence>
<keyword evidence="4 6" id="KW-1133">Transmembrane helix</keyword>
<feature type="transmembrane region" description="Helical" evidence="6">
    <location>
        <begin position="563"/>
        <end position="586"/>
    </location>
</feature>
<reference evidence="8 9" key="1">
    <citation type="submission" date="2016-02" db="EMBL/GenBank/DDBJ databases">
        <title>Draft Genome for Tepidibacillus decaturensis nov. sp. Strain Z9, an Anaerobic, Moderately Thermophilic and Heterotrophic Bacterium from Deep Subsurface of the Illinois Basin, USA.</title>
        <authorList>
            <person name="Dong Y."/>
            <person name="Chang J.Y."/>
            <person name="Sanford R."/>
            <person name="Fouke B.W."/>
        </authorList>
    </citation>
    <scope>NUCLEOTIDE SEQUENCE [LARGE SCALE GENOMIC DNA]</scope>
    <source>
        <strain evidence="8 9">Z9</strain>
    </source>
</reference>
<name>A0A135L7L8_9BACI</name>
<evidence type="ECO:0000256" key="2">
    <source>
        <dbReference type="ARBA" id="ARBA00022475"/>
    </source>
</evidence>
<dbReference type="STRING" id="1413211.U473_02895"/>
<dbReference type="GO" id="GO:0005886">
    <property type="term" value="C:plasma membrane"/>
    <property type="evidence" value="ECO:0007669"/>
    <property type="project" value="UniProtKB-SubCell"/>
</dbReference>
<dbReference type="SUPFAM" id="SSF82866">
    <property type="entry name" value="Multidrug efflux transporter AcrB transmembrane domain"/>
    <property type="match status" value="2"/>
</dbReference>
<feature type="transmembrane region" description="Helical" evidence="6">
    <location>
        <begin position="166"/>
        <end position="185"/>
    </location>
</feature>
<keyword evidence="5 6" id="KW-0472">Membrane</keyword>
<proteinExistence type="predicted"/>
<dbReference type="InterPro" id="IPR000731">
    <property type="entry name" value="SSD"/>
</dbReference>
<feature type="transmembrane region" description="Helical" evidence="6">
    <location>
        <begin position="264"/>
        <end position="288"/>
    </location>
</feature>
<feature type="transmembrane region" description="Helical" evidence="6">
    <location>
        <begin position="641"/>
        <end position="664"/>
    </location>
</feature>
<organism evidence="8 9">
    <name type="scientific">Tepidibacillus decaturensis</name>
    <dbReference type="NCBI Taxonomy" id="1413211"/>
    <lineage>
        <taxon>Bacteria</taxon>
        <taxon>Bacillati</taxon>
        <taxon>Bacillota</taxon>
        <taxon>Bacilli</taxon>
        <taxon>Bacillales</taxon>
        <taxon>Bacillaceae</taxon>
        <taxon>Tepidibacillus</taxon>
    </lineage>
</organism>
<evidence type="ECO:0000313" key="9">
    <source>
        <dbReference type="Proteomes" id="UP000070352"/>
    </source>
</evidence>
<dbReference type="Proteomes" id="UP000070352">
    <property type="component" value="Unassembled WGS sequence"/>
</dbReference>
<accession>A0A135L7L8</accession>
<protein>
    <recommendedName>
        <fullName evidence="7">SSD domain-containing protein</fullName>
    </recommendedName>
</protein>
<evidence type="ECO:0000256" key="5">
    <source>
        <dbReference type="ARBA" id="ARBA00023136"/>
    </source>
</evidence>
<dbReference type="OrthoDB" id="9782006at2"/>